<comment type="similarity">
    <text evidence="1">Belongs to the MIP18 family.</text>
</comment>
<evidence type="ECO:0000313" key="3">
    <source>
        <dbReference type="EMBL" id="VDP02490.1"/>
    </source>
</evidence>
<dbReference type="GO" id="GO:0051604">
    <property type="term" value="P:protein maturation"/>
    <property type="evidence" value="ECO:0007669"/>
    <property type="project" value="InterPro"/>
</dbReference>
<dbReference type="WBParaSite" id="SBAD_0000399601-mRNA-1">
    <property type="protein sequence ID" value="SBAD_0000399601-mRNA-1"/>
    <property type="gene ID" value="SBAD_0000399601"/>
</dbReference>
<feature type="compositionally biased region" description="Polar residues" evidence="2">
    <location>
        <begin position="88"/>
        <end position="97"/>
    </location>
</feature>
<organism evidence="5">
    <name type="scientific">Soboliphyme baturini</name>
    <dbReference type="NCBI Taxonomy" id="241478"/>
    <lineage>
        <taxon>Eukaryota</taxon>
        <taxon>Metazoa</taxon>
        <taxon>Ecdysozoa</taxon>
        <taxon>Nematoda</taxon>
        <taxon>Enoplea</taxon>
        <taxon>Dorylaimia</taxon>
        <taxon>Dioctophymatida</taxon>
        <taxon>Dioctophymatoidea</taxon>
        <taxon>Soboliphymatidae</taxon>
        <taxon>Soboliphyme</taxon>
    </lineage>
</organism>
<dbReference type="SUPFAM" id="SSF117916">
    <property type="entry name" value="Fe-S cluster assembly (FSCA) domain-like"/>
    <property type="match status" value="1"/>
</dbReference>
<keyword evidence="4" id="KW-1185">Reference proteome</keyword>
<gene>
    <name evidence="3" type="ORF">SBAD_LOCUS3825</name>
</gene>
<dbReference type="InterPro" id="IPR034904">
    <property type="entry name" value="FSCA_dom_sf"/>
</dbReference>
<reference evidence="3 4" key="2">
    <citation type="submission" date="2018-11" db="EMBL/GenBank/DDBJ databases">
        <authorList>
            <consortium name="Pathogen Informatics"/>
        </authorList>
    </citation>
    <scope>NUCLEOTIDE SEQUENCE [LARGE SCALE GENOMIC DNA]</scope>
</reference>
<evidence type="ECO:0000256" key="1">
    <source>
        <dbReference type="ARBA" id="ARBA00010381"/>
    </source>
</evidence>
<dbReference type="PANTHER" id="PTHR12377:SF0">
    <property type="entry name" value="CYTOSOLIC IRON-SULFUR ASSEMBLY COMPONENT 2B"/>
    <property type="match status" value="1"/>
</dbReference>
<feature type="region of interest" description="Disordered" evidence="2">
    <location>
        <begin position="87"/>
        <end position="116"/>
    </location>
</feature>
<accession>A0A183IJM9</accession>
<dbReference type="Proteomes" id="UP000270296">
    <property type="component" value="Unassembled WGS sequence"/>
</dbReference>
<sequence>MYFMRKQSREQQLKFIKLRMPSQIDDLHNYVSLMFTPTIPHCTVATLIGLAIKVKMLRCLPSRFKIDVFITPGSHQSEAATVMHEVDTSMQQKTNANDLPAYRKHEPVAVPQSQVT</sequence>
<dbReference type="PANTHER" id="PTHR12377">
    <property type="entry name" value="CYTOSOLIC IRON-SULFUR ASSEMBLY COMPONENT 2B-RELATED"/>
    <property type="match status" value="1"/>
</dbReference>
<dbReference type="EMBL" id="UZAM01007972">
    <property type="protein sequence ID" value="VDP02490.1"/>
    <property type="molecule type" value="Genomic_DNA"/>
</dbReference>
<evidence type="ECO:0000313" key="5">
    <source>
        <dbReference type="WBParaSite" id="SBAD_0000399601-mRNA-1"/>
    </source>
</evidence>
<dbReference type="Gene3D" id="3.30.300.130">
    <property type="entry name" value="Fe-S cluster assembly (FSCA)"/>
    <property type="match status" value="1"/>
</dbReference>
<dbReference type="OrthoDB" id="20105at2759"/>
<reference evidence="5" key="1">
    <citation type="submission" date="2016-06" db="UniProtKB">
        <authorList>
            <consortium name="WormBaseParasite"/>
        </authorList>
    </citation>
    <scope>IDENTIFICATION</scope>
</reference>
<name>A0A183IJM9_9BILA</name>
<proteinExistence type="inferred from homology"/>
<protein>
    <submittedName>
        <fullName evidence="5">FeS_assembly_P domain-containing protein</fullName>
    </submittedName>
</protein>
<dbReference type="AlphaFoldDB" id="A0A183IJM9"/>
<evidence type="ECO:0000256" key="2">
    <source>
        <dbReference type="SAM" id="MobiDB-lite"/>
    </source>
</evidence>
<evidence type="ECO:0000313" key="4">
    <source>
        <dbReference type="Proteomes" id="UP000270296"/>
    </source>
</evidence>
<dbReference type="InterPro" id="IPR039796">
    <property type="entry name" value="MIP18"/>
</dbReference>